<feature type="domain" description="Glycosyltransferase RgtA/B/C/D-like" evidence="5">
    <location>
        <begin position="86"/>
        <end position="223"/>
    </location>
</feature>
<accession>A0A4Q1CAR7</accession>
<evidence type="ECO:0000313" key="6">
    <source>
        <dbReference type="EMBL" id="RXK56175.1"/>
    </source>
</evidence>
<dbReference type="Pfam" id="PF00515">
    <property type="entry name" value="TPR_1"/>
    <property type="match status" value="1"/>
</dbReference>
<evidence type="ECO:0000256" key="3">
    <source>
        <dbReference type="PROSITE-ProRule" id="PRU00339"/>
    </source>
</evidence>
<feature type="repeat" description="TPR" evidence="3">
    <location>
        <begin position="455"/>
        <end position="488"/>
    </location>
</feature>
<dbReference type="Proteomes" id="UP000290218">
    <property type="component" value="Unassembled WGS sequence"/>
</dbReference>
<feature type="transmembrane region" description="Helical" evidence="4">
    <location>
        <begin position="126"/>
        <end position="147"/>
    </location>
</feature>
<feature type="transmembrane region" description="Helical" evidence="4">
    <location>
        <begin position="181"/>
        <end position="208"/>
    </location>
</feature>
<dbReference type="InterPro" id="IPR011990">
    <property type="entry name" value="TPR-like_helical_dom_sf"/>
</dbReference>
<dbReference type="AlphaFoldDB" id="A0A4Q1CAR7"/>
<feature type="transmembrane region" description="Helical" evidence="4">
    <location>
        <begin position="379"/>
        <end position="397"/>
    </location>
</feature>
<gene>
    <name evidence="6" type="ORF">ESB00_09970</name>
</gene>
<organism evidence="6 7">
    <name type="scientific">Oleiharenicola lentus</name>
    <dbReference type="NCBI Taxonomy" id="2508720"/>
    <lineage>
        <taxon>Bacteria</taxon>
        <taxon>Pseudomonadati</taxon>
        <taxon>Verrucomicrobiota</taxon>
        <taxon>Opitutia</taxon>
        <taxon>Opitutales</taxon>
        <taxon>Opitutaceae</taxon>
        <taxon>Oleiharenicola</taxon>
    </lineage>
</organism>
<feature type="repeat" description="TPR" evidence="3">
    <location>
        <begin position="591"/>
        <end position="624"/>
    </location>
</feature>
<evidence type="ECO:0000259" key="5">
    <source>
        <dbReference type="Pfam" id="PF13231"/>
    </source>
</evidence>
<dbReference type="SMART" id="SM00028">
    <property type="entry name" value="TPR"/>
    <property type="match status" value="6"/>
</dbReference>
<feature type="transmembrane region" description="Helical" evidence="4">
    <location>
        <begin position="98"/>
        <end position="119"/>
    </location>
</feature>
<feature type="transmembrane region" description="Helical" evidence="4">
    <location>
        <begin position="293"/>
        <end position="312"/>
    </location>
</feature>
<evidence type="ECO:0000256" key="4">
    <source>
        <dbReference type="SAM" id="Phobius"/>
    </source>
</evidence>
<comment type="caution">
    <text evidence="6">The sequence shown here is derived from an EMBL/GenBank/DDBJ whole genome shotgun (WGS) entry which is preliminary data.</text>
</comment>
<feature type="repeat" description="TPR" evidence="3">
    <location>
        <begin position="489"/>
        <end position="522"/>
    </location>
</feature>
<dbReference type="PANTHER" id="PTHR44227">
    <property type="match status" value="1"/>
</dbReference>
<feature type="transmembrane region" description="Helical" evidence="4">
    <location>
        <begin position="353"/>
        <end position="372"/>
    </location>
</feature>
<dbReference type="SUPFAM" id="SSF48452">
    <property type="entry name" value="TPR-like"/>
    <property type="match status" value="1"/>
</dbReference>
<dbReference type="PANTHER" id="PTHR44227:SF3">
    <property type="entry name" value="PROTEIN O-MANNOSYL-TRANSFERASE TMTC4"/>
    <property type="match status" value="1"/>
</dbReference>
<feature type="repeat" description="TPR" evidence="3">
    <location>
        <begin position="421"/>
        <end position="454"/>
    </location>
</feature>
<proteinExistence type="predicted"/>
<keyword evidence="4" id="KW-0472">Membrane</keyword>
<feature type="transmembrane region" description="Helical" evidence="4">
    <location>
        <begin position="220"/>
        <end position="239"/>
    </location>
</feature>
<reference evidence="6 7" key="1">
    <citation type="submission" date="2019-01" db="EMBL/GenBank/DDBJ databases">
        <title>Lacunisphaera sp. strain TWA-58.</title>
        <authorList>
            <person name="Chen W.-M."/>
        </authorList>
    </citation>
    <scope>NUCLEOTIDE SEQUENCE [LARGE SCALE GENOMIC DNA]</scope>
    <source>
        <strain evidence="6 7">TWA-58</strain>
    </source>
</reference>
<name>A0A4Q1CAR7_9BACT</name>
<evidence type="ECO:0000256" key="1">
    <source>
        <dbReference type="ARBA" id="ARBA00022737"/>
    </source>
</evidence>
<dbReference type="InterPro" id="IPR019734">
    <property type="entry name" value="TPR_rpt"/>
</dbReference>
<feature type="transmembrane region" description="Helical" evidence="4">
    <location>
        <begin position="260"/>
        <end position="281"/>
    </location>
</feature>
<keyword evidence="7" id="KW-1185">Reference proteome</keyword>
<dbReference type="Gene3D" id="1.25.40.10">
    <property type="entry name" value="Tetratricopeptide repeat domain"/>
    <property type="match status" value="3"/>
</dbReference>
<dbReference type="OrthoDB" id="182974at2"/>
<keyword evidence="1" id="KW-0677">Repeat</keyword>
<evidence type="ECO:0000256" key="2">
    <source>
        <dbReference type="ARBA" id="ARBA00022803"/>
    </source>
</evidence>
<feature type="transmembrane region" description="Helical" evidence="4">
    <location>
        <begin position="324"/>
        <end position="347"/>
    </location>
</feature>
<sequence>MPETMPRPVQPPSSPAASVGLPVAVWFGVILLAVLVAYGPALRGDFLWDDTGHVTHPELSSLGGLFRIWFEPGATQQYYPLLHSAFWLEYQIWGEAPAGYHLVNVLWHSLSACLLIVLLRRVSVPGATLAGLVFALHPVCVESVAWISEQKNTLSTVFYLAAALAWLRFEDDRKPARYAVTTLWFSAALLTKTVTATLPAALLVLAWWRRGRLSWRGDVLPLLPWLALGVAAGLGTVWFEANHIGAQGDDFALSGVERGLLAGRVVWFYLGKLVWPAGLAFFYPRWTIDTGAWWQWLFPLSALGALAAAVWWSRRDRGPLAAALLYGGTLFPVLGFVNVYPFVFSFVADHFQYLASLGMIAFLTAVSVRGFALLRVPSWSGPVVAVGLLLLLGGLTWRQSAHYRDVFALYEATLARNPDSWVAHLNLGTALDDAGRPEEALPHLQRALELKPNFPETLNSLGNVLNQLGRPAEARPLLEKALQLQPRFATAHNALGVTLMALGQSDAGIAAFEQALANNPGLTPARVNLGWALANNGRTDAALEQFAIARRQQPDFADAELKTGLTYVLTRRLAEALPHVRRAVELQPDNADMRHILGVILLDLRRPAEAAEQFETALELNPAHPGARAGLEQLYRLQSR</sequence>
<feature type="repeat" description="TPR" evidence="3">
    <location>
        <begin position="557"/>
        <end position="590"/>
    </location>
</feature>
<keyword evidence="4" id="KW-1133">Transmembrane helix</keyword>
<dbReference type="EMBL" id="SDHX01000001">
    <property type="protein sequence ID" value="RXK56175.1"/>
    <property type="molecule type" value="Genomic_DNA"/>
</dbReference>
<dbReference type="PROSITE" id="PS50005">
    <property type="entry name" value="TPR"/>
    <property type="match status" value="5"/>
</dbReference>
<dbReference type="Pfam" id="PF13231">
    <property type="entry name" value="PMT_2"/>
    <property type="match status" value="1"/>
</dbReference>
<evidence type="ECO:0000313" key="7">
    <source>
        <dbReference type="Proteomes" id="UP000290218"/>
    </source>
</evidence>
<dbReference type="Pfam" id="PF13432">
    <property type="entry name" value="TPR_16"/>
    <property type="match status" value="3"/>
</dbReference>
<keyword evidence="4" id="KW-0812">Transmembrane</keyword>
<keyword evidence="2 3" id="KW-0802">TPR repeat</keyword>
<dbReference type="InterPro" id="IPR038731">
    <property type="entry name" value="RgtA/B/C-like"/>
</dbReference>
<feature type="transmembrane region" description="Helical" evidence="4">
    <location>
        <begin position="21"/>
        <end position="41"/>
    </location>
</feature>
<protein>
    <submittedName>
        <fullName evidence="6">Tetratricopeptide repeat protein</fullName>
    </submittedName>
</protein>
<dbReference type="InterPro" id="IPR052346">
    <property type="entry name" value="O-mannosyl-transferase_TMTC"/>
</dbReference>